<evidence type="ECO:0000256" key="1">
    <source>
        <dbReference type="ARBA" id="ARBA00004370"/>
    </source>
</evidence>
<dbReference type="PRINTS" id="PR00260">
    <property type="entry name" value="CHEMTRNSDUCR"/>
</dbReference>
<dbReference type="PANTHER" id="PTHR43531">
    <property type="entry name" value="PROTEIN ICFG"/>
    <property type="match status" value="1"/>
</dbReference>
<evidence type="ECO:0000259" key="6">
    <source>
        <dbReference type="PROSITE" id="PS50111"/>
    </source>
</evidence>
<proteinExistence type="inferred from homology"/>
<dbReference type="InterPro" id="IPR024478">
    <property type="entry name" value="HlyB_4HB_MCP"/>
</dbReference>
<dbReference type="SMART" id="SM00304">
    <property type="entry name" value="HAMP"/>
    <property type="match status" value="1"/>
</dbReference>
<dbReference type="AlphaFoldDB" id="A0A643FRQ4"/>
<dbReference type="InterPro" id="IPR003660">
    <property type="entry name" value="HAMP_dom"/>
</dbReference>
<dbReference type="PANTHER" id="PTHR43531:SF14">
    <property type="entry name" value="METHYL-ACCEPTING CHEMOTAXIS PROTEIN I-RELATED"/>
    <property type="match status" value="1"/>
</dbReference>
<evidence type="ECO:0000256" key="5">
    <source>
        <dbReference type="SAM" id="Coils"/>
    </source>
</evidence>
<dbReference type="PROSITE" id="PS50111">
    <property type="entry name" value="CHEMOTAXIS_TRANSDUC_2"/>
    <property type="match status" value="1"/>
</dbReference>
<dbReference type="Pfam" id="PF00015">
    <property type="entry name" value="MCPsignal"/>
    <property type="match status" value="1"/>
</dbReference>
<dbReference type="CDD" id="cd06225">
    <property type="entry name" value="HAMP"/>
    <property type="match status" value="1"/>
</dbReference>
<name>A0A643FRQ4_9BURK</name>
<feature type="domain" description="HAMP" evidence="7">
    <location>
        <begin position="209"/>
        <end position="262"/>
    </location>
</feature>
<dbReference type="RefSeq" id="WP_150989905.1">
    <property type="nucleotide sequence ID" value="NZ_CP062803.1"/>
</dbReference>
<evidence type="ECO:0000313" key="9">
    <source>
        <dbReference type="Proteomes" id="UP000397656"/>
    </source>
</evidence>
<dbReference type="InterPro" id="IPR004090">
    <property type="entry name" value="Chemotax_Me-accpt_rcpt"/>
</dbReference>
<keyword evidence="4" id="KW-0807">Transducer</keyword>
<dbReference type="InterPro" id="IPR004089">
    <property type="entry name" value="MCPsignal_dom"/>
</dbReference>
<evidence type="ECO:0000259" key="7">
    <source>
        <dbReference type="PROSITE" id="PS50885"/>
    </source>
</evidence>
<evidence type="ECO:0000256" key="2">
    <source>
        <dbReference type="ARBA" id="ARBA00022481"/>
    </source>
</evidence>
<comment type="similarity">
    <text evidence="3">Belongs to the methyl-accepting chemotaxis (MCP) protein family.</text>
</comment>
<dbReference type="GO" id="GO:0007165">
    <property type="term" value="P:signal transduction"/>
    <property type="evidence" value="ECO:0007669"/>
    <property type="project" value="UniProtKB-KW"/>
</dbReference>
<dbReference type="Pfam" id="PF12729">
    <property type="entry name" value="4HB_MCP_1"/>
    <property type="match status" value="1"/>
</dbReference>
<dbReference type="Pfam" id="PF00672">
    <property type="entry name" value="HAMP"/>
    <property type="match status" value="1"/>
</dbReference>
<dbReference type="Proteomes" id="UP000397656">
    <property type="component" value="Chromosome 1"/>
</dbReference>
<accession>A0A643FRQ4</accession>
<dbReference type="PROSITE" id="PS50885">
    <property type="entry name" value="HAMP"/>
    <property type="match status" value="1"/>
</dbReference>
<dbReference type="FunFam" id="1.10.287.950:FF:000001">
    <property type="entry name" value="Methyl-accepting chemotaxis sensory transducer"/>
    <property type="match status" value="1"/>
</dbReference>
<reference evidence="8 9" key="1">
    <citation type="submission" date="2020-10" db="EMBL/GenBank/DDBJ databases">
        <title>Complete genome sequence of Cupriavidus basilensis CCUG 49340T.</title>
        <authorList>
            <person name="Salva-Serra F."/>
            <person name="Donoso R.A."/>
            <person name="Cho K.H."/>
            <person name="Yoo J.A."/>
            <person name="Lee K."/>
            <person name="Yoon S.-H."/>
            <person name="Perez-Pantoja D."/>
            <person name="Moore E.R.B."/>
        </authorList>
    </citation>
    <scope>NUCLEOTIDE SEQUENCE [LARGE SCALE GENOMIC DNA]</scope>
    <source>
        <strain evidence="9">CCUG 49340</strain>
    </source>
</reference>
<feature type="coiled-coil region" evidence="5">
    <location>
        <begin position="467"/>
        <end position="494"/>
    </location>
</feature>
<gene>
    <name evidence="8" type="ORF">F7R26_001460</name>
</gene>
<evidence type="ECO:0000256" key="4">
    <source>
        <dbReference type="PROSITE-ProRule" id="PRU00284"/>
    </source>
</evidence>
<evidence type="ECO:0000256" key="3">
    <source>
        <dbReference type="ARBA" id="ARBA00029447"/>
    </source>
</evidence>
<protein>
    <submittedName>
        <fullName evidence="8">MCP four helix bundle domain-containing protein</fullName>
    </submittedName>
</protein>
<organism evidence="8 9">
    <name type="scientific">Cupriavidus basilensis</name>
    <dbReference type="NCBI Taxonomy" id="68895"/>
    <lineage>
        <taxon>Bacteria</taxon>
        <taxon>Pseudomonadati</taxon>
        <taxon>Pseudomonadota</taxon>
        <taxon>Betaproteobacteria</taxon>
        <taxon>Burkholderiales</taxon>
        <taxon>Burkholderiaceae</taxon>
        <taxon>Cupriavidus</taxon>
    </lineage>
</organism>
<keyword evidence="5" id="KW-0175">Coiled coil</keyword>
<dbReference type="GO" id="GO:0004888">
    <property type="term" value="F:transmembrane signaling receptor activity"/>
    <property type="evidence" value="ECO:0007669"/>
    <property type="project" value="InterPro"/>
</dbReference>
<dbReference type="InterPro" id="IPR051310">
    <property type="entry name" value="MCP_chemotaxis"/>
</dbReference>
<comment type="subcellular location">
    <subcellularLocation>
        <location evidence="1">Membrane</location>
    </subcellularLocation>
</comment>
<keyword evidence="2" id="KW-0488">Methylation</keyword>
<feature type="domain" description="Methyl-accepting transducer" evidence="6">
    <location>
        <begin position="267"/>
        <end position="496"/>
    </location>
</feature>
<evidence type="ECO:0000313" key="8">
    <source>
        <dbReference type="EMBL" id="QOT76801.1"/>
    </source>
</evidence>
<sequence>MNISQRLLLSLSLALLALLVVGLGGIWQLSESEQRFEYFNDNTLGSVRTLDTLKDNVNAMRISLYRHAMSEDPKAKAEAEAALARADEKFDTTAAKYERDDISDDTDRKMLEVDRAALKRYRAARVPMLEKSRANDFATAHTMLVSGELNDASIALRKAIDDHINYNGELGELAVKHNSEQYTMAVRVFSAVIVVAMLVTGFLAATLYRRIHGSLAEIEETLGYVSDSLDLERRAPVGRLDEIGRTAAAFNRLLERVAVALREVRHSTDSVSVAARQIAAGNTDLSARTEQQAASLEQTASSMEELTTTVRQNAENARQASGLAGNAASVAEHGSTAVQQMVQTMGAISTSSNRIAEITSLIEGIAFQTNILALNAAVEAARAGEQGRGFAVVAGEVRSLAQRSSSAAKEIKDLIDSSVNTVRTGSAQAEDAGKTMSEVQNAVKRVSDIIAEIAAASDEQSAGIEQVNQAVGQMDEVTQQNAALVEEAAAAAQSLDDQAGKLRDTVSTFRLATA</sequence>
<dbReference type="GO" id="GO:0006935">
    <property type="term" value="P:chemotaxis"/>
    <property type="evidence" value="ECO:0007669"/>
    <property type="project" value="InterPro"/>
</dbReference>
<dbReference type="GO" id="GO:0005886">
    <property type="term" value="C:plasma membrane"/>
    <property type="evidence" value="ECO:0007669"/>
    <property type="project" value="TreeGrafter"/>
</dbReference>
<dbReference type="EMBL" id="CP062803">
    <property type="protein sequence ID" value="QOT76801.1"/>
    <property type="molecule type" value="Genomic_DNA"/>
</dbReference>
<dbReference type="SUPFAM" id="SSF58104">
    <property type="entry name" value="Methyl-accepting chemotaxis protein (MCP) signaling domain"/>
    <property type="match status" value="1"/>
</dbReference>
<dbReference type="GeneID" id="98399546"/>
<dbReference type="CDD" id="cd11386">
    <property type="entry name" value="MCP_signal"/>
    <property type="match status" value="1"/>
</dbReference>
<dbReference type="Gene3D" id="1.10.287.950">
    <property type="entry name" value="Methyl-accepting chemotaxis protein"/>
    <property type="match status" value="1"/>
</dbReference>
<dbReference type="SMART" id="SM00283">
    <property type="entry name" value="MA"/>
    <property type="match status" value="1"/>
</dbReference>